<dbReference type="InterPro" id="IPR016185">
    <property type="entry name" value="PreATP-grasp_dom_sf"/>
</dbReference>
<evidence type="ECO:0000256" key="8">
    <source>
        <dbReference type="ARBA" id="ARBA00022723"/>
    </source>
</evidence>
<dbReference type="FunFam" id="3.40.50.20:FF:000001">
    <property type="entry name" value="Carbamoyl-phosphate synthase large chain"/>
    <property type="match status" value="1"/>
</dbReference>
<comment type="similarity">
    <text evidence="4 19">Belongs to the CarB family.</text>
</comment>
<name>A0A1I7HT55_9BURK</name>
<evidence type="ECO:0000256" key="1">
    <source>
        <dbReference type="ARBA" id="ARBA00001936"/>
    </source>
</evidence>
<evidence type="ECO:0000256" key="3">
    <source>
        <dbReference type="ARBA" id="ARBA00005077"/>
    </source>
</evidence>
<dbReference type="EC" id="6.3.5.5" evidence="19"/>
<feature type="binding site" evidence="19">
    <location>
        <position position="301"/>
    </location>
    <ligand>
        <name>Mn(2+)</name>
        <dbReference type="ChEBI" id="CHEBI:29035"/>
        <label>2</label>
    </ligand>
</feature>
<dbReference type="PRINTS" id="PR00098">
    <property type="entry name" value="CPSASE"/>
</dbReference>
<evidence type="ECO:0000313" key="22">
    <source>
        <dbReference type="EMBL" id="SFU63875.1"/>
    </source>
</evidence>
<dbReference type="PROSITE" id="PS00866">
    <property type="entry name" value="CPSASE_1"/>
    <property type="match status" value="1"/>
</dbReference>
<feature type="binding site" evidence="19">
    <location>
        <position position="847"/>
    </location>
    <ligand>
        <name>Mn(2+)</name>
        <dbReference type="ChEBI" id="CHEBI:29035"/>
        <label>3</label>
    </ligand>
</feature>
<dbReference type="GO" id="GO:0004088">
    <property type="term" value="F:carbamoyl-phosphate synthase (glutamine-hydrolyzing) activity"/>
    <property type="evidence" value="ECO:0007669"/>
    <property type="project" value="UniProtKB-UniRule"/>
</dbReference>
<evidence type="ECO:0000256" key="16">
    <source>
        <dbReference type="ARBA" id="ARBA00048816"/>
    </source>
</evidence>
<dbReference type="SMART" id="SM00851">
    <property type="entry name" value="MGS"/>
    <property type="match status" value="1"/>
</dbReference>
<feature type="binding site" evidence="19">
    <location>
        <position position="299"/>
    </location>
    <ligand>
        <name>Mn(2+)</name>
        <dbReference type="ChEBI" id="CHEBI:29035"/>
        <label>2</label>
    </ligand>
</feature>
<dbReference type="Gene3D" id="3.30.470.20">
    <property type="entry name" value="ATP-grasp fold, B domain"/>
    <property type="match status" value="2"/>
</dbReference>
<feature type="binding site" evidence="19">
    <location>
        <position position="847"/>
    </location>
    <ligand>
        <name>Mn(2+)</name>
        <dbReference type="ChEBI" id="CHEBI:29035"/>
        <label>4</label>
    </ligand>
</feature>
<keyword evidence="9 19" id="KW-0677">Repeat</keyword>
<dbReference type="OrthoDB" id="9804197at2"/>
<dbReference type="InterPro" id="IPR033937">
    <property type="entry name" value="MGS_CPS_CarB"/>
</dbReference>
<comment type="pathway">
    <text evidence="2 19">Pyrimidine metabolism; UMP biosynthesis via de novo pathway; (S)-dihydroorotate from bicarbonate: step 1/3.</text>
</comment>
<feature type="binding site" evidence="19">
    <location>
        <position position="129"/>
    </location>
    <ligand>
        <name>ATP</name>
        <dbReference type="ChEBI" id="CHEBI:30616"/>
        <label>1</label>
    </ligand>
</feature>
<evidence type="ECO:0000256" key="2">
    <source>
        <dbReference type="ARBA" id="ARBA00004812"/>
    </source>
</evidence>
<evidence type="ECO:0000256" key="5">
    <source>
        <dbReference type="ARBA" id="ARBA00022571"/>
    </source>
</evidence>
<evidence type="ECO:0000256" key="18">
    <source>
        <dbReference type="ARBA" id="ARBA00062056"/>
    </source>
</evidence>
<dbReference type="Gene3D" id="3.40.50.20">
    <property type="match status" value="2"/>
</dbReference>
<comment type="function">
    <text evidence="17 19">Large subunit of the glutamine-dependent carbamoyl phosphate synthetase (CPSase). CPSase catalyzes the formation of carbamoyl phosphate from the ammonia moiety of glutamine, carbonate, and phosphate donated by ATP, constituting the first step of 2 biosynthetic pathways, one leading to arginine and/or urea and the other to pyrimidine nucleotides. The large subunit (synthetase) binds the substrates ammonia (free or transferred from glutamine from the small subunit), hydrogencarbonate and ATP and carries out an ATP-coupled ligase reaction, activating hydrogencarbonate by forming carboxy phosphate which reacts with ammonia to form carbamoyl phosphate.</text>
</comment>
<dbReference type="PROSITE" id="PS00867">
    <property type="entry name" value="CPSASE_2"/>
    <property type="match status" value="2"/>
</dbReference>
<dbReference type="AlphaFoldDB" id="A0A1I7HT55"/>
<dbReference type="HAMAP" id="MF_01210_A">
    <property type="entry name" value="CPSase_L_chain_A"/>
    <property type="match status" value="1"/>
</dbReference>
<dbReference type="CDD" id="cd01424">
    <property type="entry name" value="MGS_CPS_II"/>
    <property type="match status" value="1"/>
</dbReference>
<dbReference type="InterPro" id="IPR006275">
    <property type="entry name" value="CPSase_lsu"/>
</dbReference>
<feature type="binding site" evidence="19">
    <location>
        <position position="849"/>
    </location>
    <ligand>
        <name>Mg(2+)</name>
        <dbReference type="ChEBI" id="CHEBI:18420"/>
        <label>4</label>
    </ligand>
</feature>
<dbReference type="UniPathway" id="UPA00070">
    <property type="reaction ID" value="UER00115"/>
</dbReference>
<evidence type="ECO:0000256" key="6">
    <source>
        <dbReference type="ARBA" id="ARBA00022598"/>
    </source>
</evidence>
<dbReference type="Pfam" id="PF25596">
    <property type="entry name" value="CPSase_L_D1"/>
    <property type="match status" value="2"/>
</dbReference>
<comment type="subunit">
    <text evidence="18 19">Composed of two chains; the small (or glutamine) chain promotes the hydrolysis of glutamine to ammonia, which is used by the large (or ammonia) chain to synthesize carbamoyl phosphate. Tetramer of heterodimers (alpha,beta)4.</text>
</comment>
<dbReference type="InterPro" id="IPR005483">
    <property type="entry name" value="CPSase_dom"/>
</dbReference>
<feature type="domain" description="MGS-like" evidence="21">
    <location>
        <begin position="943"/>
        <end position="1081"/>
    </location>
</feature>
<comment type="pathway">
    <text evidence="3 19">Amino-acid biosynthesis; L-arginine biosynthesis; carbamoyl phosphate from bicarbonate: step 1/1.</text>
</comment>
<dbReference type="GO" id="GO:0004087">
    <property type="term" value="F:carbamoyl-phosphate synthase (ammonia) activity"/>
    <property type="evidence" value="ECO:0007669"/>
    <property type="project" value="UniProtKB-EC"/>
</dbReference>
<feature type="binding site" evidence="19">
    <location>
        <position position="790"/>
    </location>
    <ligand>
        <name>ATP</name>
        <dbReference type="ChEBI" id="CHEBI:30616"/>
        <label>2</label>
    </ligand>
</feature>
<dbReference type="Gene3D" id="3.40.50.1380">
    <property type="entry name" value="Methylglyoxal synthase-like domain"/>
    <property type="match status" value="1"/>
</dbReference>
<evidence type="ECO:0000256" key="9">
    <source>
        <dbReference type="ARBA" id="ARBA00022737"/>
    </source>
</evidence>
<dbReference type="RefSeq" id="WP_054255336.1">
    <property type="nucleotide sequence ID" value="NZ_CYIG01000006.1"/>
</dbReference>
<dbReference type="InterPro" id="IPR036914">
    <property type="entry name" value="MGS-like_dom_sf"/>
</dbReference>
<keyword evidence="14" id="KW-0464">Manganese</keyword>
<comment type="cofactor">
    <cofactor evidence="1">
        <name>Mn(2+)</name>
        <dbReference type="ChEBI" id="CHEBI:29035"/>
    </cofactor>
</comment>
<organism evidence="22 23">
    <name type="scientific">Paenacidovorax caeni</name>
    <dbReference type="NCBI Taxonomy" id="343013"/>
    <lineage>
        <taxon>Bacteria</taxon>
        <taxon>Pseudomonadati</taxon>
        <taxon>Pseudomonadota</taxon>
        <taxon>Betaproteobacteria</taxon>
        <taxon>Burkholderiales</taxon>
        <taxon>Comamonadaceae</taxon>
        <taxon>Paenacidovorax</taxon>
    </lineage>
</organism>
<dbReference type="HAMAP" id="MF_01210_B">
    <property type="entry name" value="CPSase_L_chain_B"/>
    <property type="match status" value="1"/>
</dbReference>
<dbReference type="GO" id="GO:0005524">
    <property type="term" value="F:ATP binding"/>
    <property type="evidence" value="ECO:0007669"/>
    <property type="project" value="UniProtKB-UniRule"/>
</dbReference>
<feature type="binding site" evidence="19">
    <location>
        <position position="831"/>
    </location>
    <ligand>
        <name>Mg(2+)</name>
        <dbReference type="ChEBI" id="CHEBI:18420"/>
        <label>3</label>
    </ligand>
</feature>
<dbReference type="Pfam" id="PF02142">
    <property type="entry name" value="MGS"/>
    <property type="match status" value="1"/>
</dbReference>
<feature type="binding site" evidence="19">
    <location>
        <position position="285"/>
    </location>
    <ligand>
        <name>Mn(2+)</name>
        <dbReference type="ChEBI" id="CHEBI:29035"/>
        <label>1</label>
    </ligand>
</feature>
<dbReference type="InterPro" id="IPR005479">
    <property type="entry name" value="CPAse_ATP-bd"/>
</dbReference>
<evidence type="ECO:0000256" key="17">
    <source>
        <dbReference type="ARBA" id="ARBA00057223"/>
    </source>
</evidence>
<feature type="binding site" evidence="19">
    <location>
        <position position="831"/>
    </location>
    <ligand>
        <name>ATP</name>
        <dbReference type="ChEBI" id="CHEBI:30616"/>
        <label>2</label>
    </ligand>
</feature>
<keyword evidence="23" id="KW-1185">Reference proteome</keyword>
<dbReference type="SUPFAM" id="SSF52440">
    <property type="entry name" value="PreATP-grasp domain"/>
    <property type="match status" value="2"/>
</dbReference>
<feature type="binding site" evidence="19">
    <location>
        <position position="789"/>
    </location>
    <ligand>
        <name>ATP</name>
        <dbReference type="ChEBI" id="CHEBI:30616"/>
        <label>2</label>
    </ligand>
</feature>
<keyword evidence="12" id="KW-0460">Magnesium</keyword>
<dbReference type="GO" id="GO:0044205">
    <property type="term" value="P:'de novo' UMP biosynthetic process"/>
    <property type="evidence" value="ECO:0007669"/>
    <property type="project" value="UniProtKB-UniRule"/>
</dbReference>
<dbReference type="FunFam" id="1.10.1030.10:FF:000002">
    <property type="entry name" value="Carbamoyl-phosphate synthase large chain"/>
    <property type="match status" value="1"/>
</dbReference>
<dbReference type="PROSITE" id="PS51257">
    <property type="entry name" value="PROKAR_LIPOPROTEIN"/>
    <property type="match status" value="1"/>
</dbReference>
<evidence type="ECO:0000256" key="13">
    <source>
        <dbReference type="ARBA" id="ARBA00022975"/>
    </source>
</evidence>
<evidence type="ECO:0000313" key="23">
    <source>
        <dbReference type="Proteomes" id="UP000183656"/>
    </source>
</evidence>
<feature type="binding site" evidence="19">
    <location>
        <position position="755"/>
    </location>
    <ligand>
        <name>ATP</name>
        <dbReference type="ChEBI" id="CHEBI:30616"/>
        <label>2</label>
    </ligand>
</feature>
<dbReference type="InterPro" id="IPR036897">
    <property type="entry name" value="CarbamoylP_synth_lsu_oligo_sf"/>
</dbReference>
<feature type="binding site" evidence="19">
    <location>
        <position position="175"/>
    </location>
    <ligand>
        <name>ATP</name>
        <dbReference type="ChEBI" id="CHEBI:30616"/>
        <label>1</label>
    </ligand>
</feature>
<feature type="binding site" evidence="19">
    <location>
        <position position="176"/>
    </location>
    <ligand>
        <name>ATP</name>
        <dbReference type="ChEBI" id="CHEBI:30616"/>
        <label>1</label>
    </ligand>
</feature>
<dbReference type="InterPro" id="IPR011607">
    <property type="entry name" value="MGS-like_dom"/>
</dbReference>
<evidence type="ECO:0000256" key="10">
    <source>
        <dbReference type="ARBA" id="ARBA00022741"/>
    </source>
</evidence>
<feature type="binding site" evidence="19">
    <location>
        <position position="716"/>
    </location>
    <ligand>
        <name>ATP</name>
        <dbReference type="ChEBI" id="CHEBI:30616"/>
        <label>2</label>
    </ligand>
</feature>
<comment type="catalytic activity">
    <reaction evidence="16 19">
        <text>hydrogencarbonate + L-glutamine + 2 ATP + H2O = carbamoyl phosphate + L-glutamate + 2 ADP + phosphate + 2 H(+)</text>
        <dbReference type="Rhea" id="RHEA:18633"/>
        <dbReference type="ChEBI" id="CHEBI:15377"/>
        <dbReference type="ChEBI" id="CHEBI:15378"/>
        <dbReference type="ChEBI" id="CHEBI:17544"/>
        <dbReference type="ChEBI" id="CHEBI:29985"/>
        <dbReference type="ChEBI" id="CHEBI:30616"/>
        <dbReference type="ChEBI" id="CHEBI:43474"/>
        <dbReference type="ChEBI" id="CHEBI:58228"/>
        <dbReference type="ChEBI" id="CHEBI:58359"/>
        <dbReference type="ChEBI" id="CHEBI:456216"/>
        <dbReference type="EC" id="6.3.5.5"/>
    </reaction>
</comment>
<proteinExistence type="inferred from homology"/>
<feature type="binding site" evidence="19">
    <location>
        <position position="762"/>
    </location>
    <ligand>
        <name>ATP</name>
        <dbReference type="ChEBI" id="CHEBI:30616"/>
        <label>2</label>
    </ligand>
</feature>
<dbReference type="Pfam" id="PF02787">
    <property type="entry name" value="CPSase_L_D3"/>
    <property type="match status" value="1"/>
</dbReference>
<evidence type="ECO:0000256" key="19">
    <source>
        <dbReference type="HAMAP-Rule" id="MF_01210"/>
    </source>
</evidence>
<keyword evidence="13 19" id="KW-0665">Pyrimidine biosynthesis</keyword>
<evidence type="ECO:0000256" key="7">
    <source>
        <dbReference type="ARBA" id="ARBA00022605"/>
    </source>
</evidence>
<dbReference type="FunFam" id="3.30.470.20:FF:000013">
    <property type="entry name" value="Carbamoyl-phosphate synthase large chain"/>
    <property type="match status" value="1"/>
</dbReference>
<evidence type="ECO:0000259" key="20">
    <source>
        <dbReference type="PROSITE" id="PS50975"/>
    </source>
</evidence>
<evidence type="ECO:0000256" key="11">
    <source>
        <dbReference type="ARBA" id="ARBA00022840"/>
    </source>
</evidence>
<keyword evidence="10 19" id="KW-0547">Nucleotide-binding</keyword>
<dbReference type="InterPro" id="IPR058047">
    <property type="entry name" value="CPSase_preATP-grasp"/>
</dbReference>
<dbReference type="NCBIfam" id="NF003671">
    <property type="entry name" value="PRK05294.1"/>
    <property type="match status" value="1"/>
</dbReference>
<feature type="binding site" evidence="19">
    <location>
        <position position="169"/>
    </location>
    <ligand>
        <name>ATP</name>
        <dbReference type="ChEBI" id="CHEBI:30616"/>
        <label>1</label>
    </ligand>
</feature>
<dbReference type="InterPro" id="IPR005480">
    <property type="entry name" value="CPSase_lsu_oligo"/>
</dbReference>
<feature type="binding site" evidence="19">
    <location>
        <position position="299"/>
    </location>
    <ligand>
        <name>Mg(2+)</name>
        <dbReference type="ChEBI" id="CHEBI:18420"/>
        <label>2</label>
    </ligand>
</feature>
<dbReference type="EMBL" id="FPBX01000012">
    <property type="protein sequence ID" value="SFU63875.1"/>
    <property type="molecule type" value="Genomic_DNA"/>
</dbReference>
<protein>
    <recommendedName>
        <fullName evidence="19">Carbamoyl phosphate synthase large chain</fullName>
        <ecNumber evidence="19">6.3.4.16</ecNumber>
        <ecNumber evidence="19">6.3.5.5</ecNumber>
    </recommendedName>
    <alternativeName>
        <fullName evidence="19">Carbamoyl phosphate synthetase ammonia chain</fullName>
    </alternativeName>
</protein>
<feature type="binding site" evidence="19">
    <location>
        <position position="241"/>
    </location>
    <ligand>
        <name>ATP</name>
        <dbReference type="ChEBI" id="CHEBI:30616"/>
        <label>1</label>
    </ligand>
</feature>
<feature type="binding site" evidence="19">
    <location>
        <position position="757"/>
    </location>
    <ligand>
        <name>ATP</name>
        <dbReference type="ChEBI" id="CHEBI:30616"/>
        <label>2</label>
    </ligand>
</feature>
<dbReference type="SUPFAM" id="SSF56059">
    <property type="entry name" value="Glutathione synthetase ATP-binding domain-like"/>
    <property type="match status" value="2"/>
</dbReference>
<feature type="binding site" evidence="19">
    <location>
        <position position="301"/>
    </location>
    <ligand>
        <name>Mg(2+)</name>
        <dbReference type="ChEBI" id="CHEBI:18420"/>
        <label>2</label>
    </ligand>
</feature>
<evidence type="ECO:0000256" key="12">
    <source>
        <dbReference type="ARBA" id="ARBA00022842"/>
    </source>
</evidence>
<dbReference type="GO" id="GO:0005737">
    <property type="term" value="C:cytoplasm"/>
    <property type="evidence" value="ECO:0007669"/>
    <property type="project" value="TreeGrafter"/>
</dbReference>
<dbReference type="NCBIfam" id="TIGR01369">
    <property type="entry name" value="CPSaseII_lrg"/>
    <property type="match status" value="1"/>
</dbReference>
<dbReference type="FunFam" id="3.40.50.20:FF:000003">
    <property type="entry name" value="Carbamoyl-phosphate synthase large chain"/>
    <property type="match status" value="1"/>
</dbReference>
<evidence type="ECO:0000259" key="21">
    <source>
        <dbReference type="PROSITE" id="PS51855"/>
    </source>
</evidence>
<dbReference type="GO" id="GO:0006541">
    <property type="term" value="P:glutamine metabolic process"/>
    <property type="evidence" value="ECO:0007669"/>
    <property type="project" value="TreeGrafter"/>
</dbReference>
<dbReference type="Gene3D" id="1.10.1030.10">
    <property type="entry name" value="Carbamoyl-phosphate synthetase, large subunit oligomerisation domain"/>
    <property type="match status" value="1"/>
</dbReference>
<accession>A0A1I7HT55</accession>
<comment type="cofactor">
    <cofactor evidence="19">
        <name>Mg(2+)</name>
        <dbReference type="ChEBI" id="CHEBI:18420"/>
    </cofactor>
    <cofactor evidence="19">
        <name>Mn(2+)</name>
        <dbReference type="ChEBI" id="CHEBI:29035"/>
    </cofactor>
    <text evidence="19">Binds 4 Mg(2+) or Mn(2+) ions per subunit.</text>
</comment>
<comment type="caution">
    <text evidence="19">Lacks conserved residue(s) required for the propagation of feature annotation.</text>
</comment>
<keyword evidence="11 19" id="KW-0067">ATP-binding</keyword>
<gene>
    <name evidence="19" type="primary">carB</name>
    <name evidence="22" type="ORF">SAMN04489707_101251</name>
</gene>
<dbReference type="SUPFAM" id="SSF52335">
    <property type="entry name" value="Methylglyoxal synthase-like"/>
    <property type="match status" value="1"/>
</dbReference>
<feature type="binding site" evidence="19">
    <location>
        <position position="243"/>
    </location>
    <ligand>
        <name>ATP</name>
        <dbReference type="ChEBI" id="CHEBI:30616"/>
        <label>1</label>
    </ligand>
</feature>
<dbReference type="FunFam" id="3.30.1490.20:FF:000001">
    <property type="entry name" value="Carbamoyl-phosphate synthase large chain"/>
    <property type="match status" value="1"/>
</dbReference>
<dbReference type="PROSITE" id="PS50975">
    <property type="entry name" value="ATP_GRASP"/>
    <property type="match status" value="2"/>
</dbReference>
<feature type="binding site" evidence="19">
    <location>
        <position position="299"/>
    </location>
    <ligand>
        <name>ATP</name>
        <dbReference type="ChEBI" id="CHEBI:30616"/>
        <label>1</label>
    </ligand>
</feature>
<comment type="domain">
    <text evidence="19">The large subunit is composed of 2 ATP-grasp domains that are involved in binding the 2 ATP molecules needed for carbamoyl phosphate synthesis. The N-terminal ATP-grasp domain (referred to as the carboxyphosphate synthetic component) catalyzes the ATP-dependent phosphorylation of hydrogencarbonate to carboxyphosphate and the subsequent nucleophilic attack by ammonia to form a carbamate intermediate. The C-terminal ATP-grasp domain (referred to as the carbamoyl phosphate synthetic component) then catalyzes the phosphorylation of carbamate with the second ATP to form the end product carbamoyl phosphate. The reactive and unstable enzyme intermediates are sequentially channeled from one active site to the next through the interior of the protein over a distance of at least 96 A.</text>
</comment>
<evidence type="ECO:0000256" key="4">
    <source>
        <dbReference type="ARBA" id="ARBA00009799"/>
    </source>
</evidence>
<dbReference type="EC" id="6.3.4.16" evidence="19"/>
<feature type="domain" description="ATP-grasp" evidence="20">
    <location>
        <begin position="133"/>
        <end position="328"/>
    </location>
</feature>
<keyword evidence="5 19" id="KW-0055">Arginine biosynthesis</keyword>
<keyword evidence="7 19" id="KW-0028">Amino-acid biosynthesis</keyword>
<dbReference type="FunFam" id="3.30.470.20:FF:000007">
    <property type="entry name" value="Carbamoyl-phosphate synthase large chain"/>
    <property type="match status" value="1"/>
</dbReference>
<dbReference type="SMART" id="SM01096">
    <property type="entry name" value="CPSase_L_D3"/>
    <property type="match status" value="1"/>
</dbReference>
<keyword evidence="6 19" id="KW-0436">Ligase</keyword>
<dbReference type="UniPathway" id="UPA00068">
    <property type="reaction ID" value="UER00171"/>
</dbReference>
<feature type="binding site" evidence="19">
    <location>
        <position position="299"/>
    </location>
    <ligand>
        <name>Mn(2+)</name>
        <dbReference type="ChEBI" id="CHEBI:29035"/>
        <label>1</label>
    </ligand>
</feature>
<feature type="binding site" evidence="19">
    <location>
        <position position="208"/>
    </location>
    <ligand>
        <name>ATP</name>
        <dbReference type="ChEBI" id="CHEBI:30616"/>
        <label>1</label>
    </ligand>
</feature>
<feature type="binding site" evidence="19">
    <location>
        <position position="788"/>
    </location>
    <ligand>
        <name>ATP</name>
        <dbReference type="ChEBI" id="CHEBI:30616"/>
        <label>2</label>
    </ligand>
</feature>
<feature type="binding site" evidence="19">
    <location>
        <position position="299"/>
    </location>
    <ligand>
        <name>Mg(2+)</name>
        <dbReference type="ChEBI" id="CHEBI:18420"/>
        <label>1</label>
    </ligand>
</feature>
<sequence length="1081" mass="117495">MPKRTDIKSILIIGAGPIIIGQACEFDYSGVQACKALREEGYKVILINSNPATIMTDPATADVTYIEPITWQTVEKIIAKERPDAILPTMGGQTALNCALDLWRNGVLHKYKVELIGATPEAIDKAEDRLKFKDAMTRIGLGSARSGIAHSMEEAWAVQKNVGFPTVIRPSFTLGGTGGGIAYNPEEFETICKRGLEASPTNELLIEESLLGWKEYEMEVVRDKKDNCIIVCSIENLDPMGVHTGDSITVAPAQTLTDKEYQIMRNASLAVLREIGVDTGGSNVQFSVNPKDGRMIVIEMNPRVSRSSALASKATGFPIAKVAAKLAVGYTLDELKNDITGGATPASFEPSIDYVVTKIPRFAFEKFPAADDRLTTQMKSVGEVMAMGRTFQESFQKALRGLEVGVDGLNEKTQDREVLEKELGEPGPERIWYVGDAFAMGLSVDEVFELTKIDRWFLVQIEEIVKIELDLDKLVAEKGAQALAALDAATLRTLKQKGFSDRRLAKLLKTSDKAVREARRALNVRPVYKRVDTCAAEFPTNTAYMYSTYDEECEAAPTSKKKIMVLGGGPNRIGQGIEFDYCCVHAALAMREDGYETIMVNCNPETVSTDYDTSDRLYFEPLTLEDVLEIVDKEKPEGVIVQYGGQTPLKLALGLEKEGVPIIGTTPDMIDAAEDRERFQQLLHSLGLRQPPNATARTEAEALEKAAALGYPLVVRPSYVLGGRAMEIVHEQRDLERYMREAVKVSNDSPVLLDHFLSNAIECDVDCVRDATGAVFIGGVMEHIEQAGVHSGDSACSLPPYYLKPETVAEIKRQTAAMAEGLSVVGLMNVQFAIQETEGGDVIYVLEVNPRASRTVPFVSKATGIQLAKVAARCMAGQTLAAQGITKEVTPPYFSVKEAVFPFVKFPGVDTILGPEMKSTGEVMGVGKTFGEAFVKSQLGAGTRLPTSGKVFLTVKNADKPRAVAIARELVAMGFELLATRGTAAAIAAAGVPVTVVNKVTEGRPNIVDMMKSNEIAMVINTVEERRNAIADSRAIRTNALLARVTTFTTIFGAEAAVDGMKAMGQLNVISVQEMHAQLQA</sequence>
<dbReference type="GO" id="GO:0046872">
    <property type="term" value="F:metal ion binding"/>
    <property type="evidence" value="ECO:0007669"/>
    <property type="project" value="UniProtKB-KW"/>
</dbReference>
<feature type="binding site" evidence="19">
    <location>
        <position position="847"/>
    </location>
    <ligand>
        <name>Mg(2+)</name>
        <dbReference type="ChEBI" id="CHEBI:18420"/>
        <label>4</label>
    </ligand>
</feature>
<feature type="binding site" evidence="19">
    <location>
        <position position="210"/>
    </location>
    <ligand>
        <name>ATP</name>
        <dbReference type="ChEBI" id="CHEBI:30616"/>
        <label>1</label>
    </ligand>
</feature>
<dbReference type="SUPFAM" id="SSF48108">
    <property type="entry name" value="Carbamoyl phosphate synthetase, large subunit connection domain"/>
    <property type="match status" value="1"/>
</dbReference>
<feature type="binding site" evidence="19">
    <location>
        <position position="849"/>
    </location>
    <ligand>
        <name>Mn(2+)</name>
        <dbReference type="ChEBI" id="CHEBI:29035"/>
        <label>4</label>
    </ligand>
</feature>
<feature type="domain" description="ATP-grasp" evidence="20">
    <location>
        <begin position="680"/>
        <end position="876"/>
    </location>
</feature>
<dbReference type="Proteomes" id="UP000183656">
    <property type="component" value="Unassembled WGS sequence"/>
</dbReference>
<evidence type="ECO:0000256" key="15">
    <source>
        <dbReference type="ARBA" id="ARBA00047359"/>
    </source>
</evidence>
<feature type="binding site" evidence="19">
    <location>
        <position position="285"/>
    </location>
    <ligand>
        <name>ATP</name>
        <dbReference type="ChEBI" id="CHEBI:30616"/>
        <label>1</label>
    </ligand>
</feature>
<feature type="binding site" evidence="19">
    <location>
        <position position="791"/>
    </location>
    <ligand>
        <name>ATP</name>
        <dbReference type="ChEBI" id="CHEBI:30616"/>
        <label>2</label>
    </ligand>
</feature>
<dbReference type="PANTHER" id="PTHR11405">
    <property type="entry name" value="CARBAMOYLTRANSFERASE FAMILY MEMBER"/>
    <property type="match status" value="1"/>
</dbReference>
<feature type="region of interest" description="Allosteric domain" evidence="19">
    <location>
        <begin position="943"/>
        <end position="1081"/>
    </location>
</feature>
<feature type="binding site" evidence="19">
    <location>
        <position position="831"/>
    </location>
    <ligand>
        <name>Mn(2+)</name>
        <dbReference type="ChEBI" id="CHEBI:29035"/>
        <label>3</label>
    </ligand>
</feature>
<dbReference type="NCBIfam" id="NF009455">
    <property type="entry name" value="PRK12815.1"/>
    <property type="match status" value="1"/>
</dbReference>
<keyword evidence="8" id="KW-0479">Metal-binding</keyword>
<dbReference type="Pfam" id="PF02786">
    <property type="entry name" value="CPSase_L_D2"/>
    <property type="match status" value="2"/>
</dbReference>
<dbReference type="GO" id="GO:0006526">
    <property type="term" value="P:L-arginine biosynthetic process"/>
    <property type="evidence" value="ECO:0007669"/>
    <property type="project" value="UniProtKB-UniRule"/>
</dbReference>
<dbReference type="InterPro" id="IPR011761">
    <property type="entry name" value="ATP-grasp"/>
</dbReference>
<comment type="catalytic activity">
    <reaction evidence="15 19">
        <text>hydrogencarbonate + NH4(+) + 2 ATP = carbamoyl phosphate + 2 ADP + phosphate + 2 H(+)</text>
        <dbReference type="Rhea" id="RHEA:18029"/>
        <dbReference type="ChEBI" id="CHEBI:15378"/>
        <dbReference type="ChEBI" id="CHEBI:17544"/>
        <dbReference type="ChEBI" id="CHEBI:28938"/>
        <dbReference type="ChEBI" id="CHEBI:30616"/>
        <dbReference type="ChEBI" id="CHEBI:43474"/>
        <dbReference type="ChEBI" id="CHEBI:58228"/>
        <dbReference type="ChEBI" id="CHEBI:456216"/>
        <dbReference type="EC" id="6.3.4.16"/>
    </reaction>
</comment>
<feature type="region of interest" description="Carboxyphosphate synthetic domain" evidence="19">
    <location>
        <begin position="1"/>
        <end position="403"/>
    </location>
</feature>
<evidence type="ECO:0000256" key="14">
    <source>
        <dbReference type="ARBA" id="ARBA00023211"/>
    </source>
</evidence>
<feature type="binding site" evidence="19">
    <location>
        <position position="847"/>
    </location>
    <ligand>
        <name>Mg(2+)</name>
        <dbReference type="ChEBI" id="CHEBI:18420"/>
        <label>3</label>
    </ligand>
</feature>
<feature type="binding site" evidence="19">
    <location>
        <position position="847"/>
    </location>
    <ligand>
        <name>ATP</name>
        <dbReference type="ChEBI" id="CHEBI:30616"/>
        <label>2</label>
    </ligand>
</feature>
<feature type="binding site" evidence="19">
    <location>
        <position position="242"/>
    </location>
    <ligand>
        <name>ATP</name>
        <dbReference type="ChEBI" id="CHEBI:30616"/>
        <label>1</label>
    </ligand>
</feature>
<dbReference type="PANTHER" id="PTHR11405:SF53">
    <property type="entry name" value="CARBAMOYL-PHOSPHATE SYNTHASE [AMMONIA], MITOCHONDRIAL"/>
    <property type="match status" value="1"/>
</dbReference>
<reference evidence="22 23" key="1">
    <citation type="submission" date="2016-10" db="EMBL/GenBank/DDBJ databases">
        <authorList>
            <person name="de Groot N.N."/>
        </authorList>
    </citation>
    <scope>NUCLEOTIDE SEQUENCE [LARGE SCALE GENOMIC DNA]</scope>
    <source>
        <strain evidence="22 23">R-24608</strain>
    </source>
</reference>
<feature type="binding site" evidence="19">
    <location>
        <position position="215"/>
    </location>
    <ligand>
        <name>ATP</name>
        <dbReference type="ChEBI" id="CHEBI:30616"/>
        <label>1</label>
    </ligand>
</feature>
<dbReference type="STRING" id="343013.SAMN04489707_101251"/>
<dbReference type="PROSITE" id="PS51855">
    <property type="entry name" value="MGS"/>
    <property type="match status" value="1"/>
</dbReference>
<feature type="binding site" evidence="19">
    <location>
        <position position="285"/>
    </location>
    <ligand>
        <name>Mg(2+)</name>
        <dbReference type="ChEBI" id="CHEBI:18420"/>
        <label>1</label>
    </ligand>
</feature>